<name>A0A2T5FUP4_9SPHN</name>
<dbReference type="Pfam" id="PF00356">
    <property type="entry name" value="LacI"/>
    <property type="match status" value="1"/>
</dbReference>
<evidence type="ECO:0000313" key="6">
    <source>
        <dbReference type="EMBL" id="PTQ08244.1"/>
    </source>
</evidence>
<dbReference type="InterPro" id="IPR046335">
    <property type="entry name" value="LacI/GalR-like_sensor"/>
</dbReference>
<dbReference type="Gene3D" id="3.40.50.2300">
    <property type="match status" value="2"/>
</dbReference>
<dbReference type="PANTHER" id="PTHR30146">
    <property type="entry name" value="LACI-RELATED TRANSCRIPTIONAL REPRESSOR"/>
    <property type="match status" value="1"/>
</dbReference>
<keyword evidence="3" id="KW-0238">DNA-binding</keyword>
<dbReference type="SMART" id="SM00354">
    <property type="entry name" value="HTH_LACI"/>
    <property type="match status" value="1"/>
</dbReference>
<protein>
    <submittedName>
        <fullName evidence="6">LacI family transcriptional regulator</fullName>
    </submittedName>
</protein>
<dbReference type="CDD" id="cd01392">
    <property type="entry name" value="HTH_LacI"/>
    <property type="match status" value="1"/>
</dbReference>
<evidence type="ECO:0000259" key="5">
    <source>
        <dbReference type="PROSITE" id="PS50932"/>
    </source>
</evidence>
<dbReference type="RefSeq" id="WP_107969494.1">
    <property type="nucleotide sequence ID" value="NZ_NWBU01000016.1"/>
</dbReference>
<keyword evidence="1" id="KW-0678">Repressor</keyword>
<gene>
    <name evidence="6" type="ORF">CLG96_16260</name>
</gene>
<keyword evidence="7" id="KW-1185">Reference proteome</keyword>
<dbReference type="SUPFAM" id="SSF47413">
    <property type="entry name" value="lambda repressor-like DNA-binding domains"/>
    <property type="match status" value="1"/>
</dbReference>
<evidence type="ECO:0000256" key="3">
    <source>
        <dbReference type="ARBA" id="ARBA00023125"/>
    </source>
</evidence>
<dbReference type="OrthoDB" id="8433438at2"/>
<evidence type="ECO:0000256" key="2">
    <source>
        <dbReference type="ARBA" id="ARBA00023015"/>
    </source>
</evidence>
<dbReference type="InterPro" id="IPR028082">
    <property type="entry name" value="Peripla_BP_I"/>
</dbReference>
<dbReference type="InterPro" id="IPR000843">
    <property type="entry name" value="HTH_LacI"/>
</dbReference>
<proteinExistence type="predicted"/>
<feature type="domain" description="HTH lacI-type" evidence="5">
    <location>
        <begin position="8"/>
        <end position="62"/>
    </location>
</feature>
<keyword evidence="4" id="KW-0804">Transcription</keyword>
<accession>A0A2T5FUP4</accession>
<dbReference type="SUPFAM" id="SSF53822">
    <property type="entry name" value="Periplasmic binding protein-like I"/>
    <property type="match status" value="1"/>
</dbReference>
<dbReference type="PROSITE" id="PS50932">
    <property type="entry name" value="HTH_LACI_2"/>
    <property type="match status" value="1"/>
</dbReference>
<evidence type="ECO:0000256" key="1">
    <source>
        <dbReference type="ARBA" id="ARBA00022491"/>
    </source>
</evidence>
<dbReference type="GO" id="GO:0003700">
    <property type="term" value="F:DNA-binding transcription factor activity"/>
    <property type="evidence" value="ECO:0007669"/>
    <property type="project" value="TreeGrafter"/>
</dbReference>
<reference evidence="6 7" key="1">
    <citation type="submission" date="2017-09" db="EMBL/GenBank/DDBJ databases">
        <title>Sphingomonas panjinensis sp.nov., isolated from oil-contaminated soil.</title>
        <authorList>
            <person name="Wang L."/>
            <person name="Chen L."/>
        </authorList>
    </citation>
    <scope>NUCLEOTIDE SEQUENCE [LARGE SCALE GENOMIC DNA]</scope>
    <source>
        <strain evidence="6 7">FW-11</strain>
    </source>
</reference>
<dbReference type="Gene3D" id="1.10.260.40">
    <property type="entry name" value="lambda repressor-like DNA-binding domains"/>
    <property type="match status" value="1"/>
</dbReference>
<sequence length="333" mass="35237">MTGRCRPPSSIEVARVAGVSQSAVSRTFTPGASVSAETRAKVKAAADALGYRPNLIPRIMLTDRSGIVAVVVGGFYNPFHAMTLEAFARALRAAGKQVMLVQVESDRALDEVVGELSAYRVDAVVSALSIHAQDVADALSAFRIPIVTLNSAITTEWIRTVSSDNEGAGEAAAALLYERGGRRFGYIAGPQDSIAQTRREAGFRRGLARLGVGQCASSCGNYDHGGGYAAIREMFAGDAPPDALFCVNDLTALGAIDALRIEFGLQCPTDVLVVGYDNIAAAAWPAYQLTTFDQNVEEMVARAIDMIDADLAGTASCDIVQPMLVERSTTQRA</sequence>
<evidence type="ECO:0000256" key="4">
    <source>
        <dbReference type="ARBA" id="ARBA00023163"/>
    </source>
</evidence>
<dbReference type="AlphaFoldDB" id="A0A2T5FUP4"/>
<evidence type="ECO:0000313" key="7">
    <source>
        <dbReference type="Proteomes" id="UP000244162"/>
    </source>
</evidence>
<dbReference type="CDD" id="cd06278">
    <property type="entry name" value="PBP1_LacI-like"/>
    <property type="match status" value="1"/>
</dbReference>
<dbReference type="PANTHER" id="PTHR30146:SF95">
    <property type="entry name" value="RIBOSE OPERON REPRESSOR"/>
    <property type="match status" value="1"/>
</dbReference>
<keyword evidence="2" id="KW-0805">Transcription regulation</keyword>
<dbReference type="EMBL" id="NWBU01000016">
    <property type="protein sequence ID" value="PTQ08244.1"/>
    <property type="molecule type" value="Genomic_DNA"/>
</dbReference>
<dbReference type="Proteomes" id="UP000244162">
    <property type="component" value="Unassembled WGS sequence"/>
</dbReference>
<organism evidence="6 7">
    <name type="scientific">Sphingomonas oleivorans</name>
    <dbReference type="NCBI Taxonomy" id="1735121"/>
    <lineage>
        <taxon>Bacteria</taxon>
        <taxon>Pseudomonadati</taxon>
        <taxon>Pseudomonadota</taxon>
        <taxon>Alphaproteobacteria</taxon>
        <taxon>Sphingomonadales</taxon>
        <taxon>Sphingomonadaceae</taxon>
        <taxon>Sphingomonas</taxon>
    </lineage>
</organism>
<comment type="caution">
    <text evidence="6">The sequence shown here is derived from an EMBL/GenBank/DDBJ whole genome shotgun (WGS) entry which is preliminary data.</text>
</comment>
<dbReference type="GO" id="GO:0000976">
    <property type="term" value="F:transcription cis-regulatory region binding"/>
    <property type="evidence" value="ECO:0007669"/>
    <property type="project" value="TreeGrafter"/>
</dbReference>
<dbReference type="Pfam" id="PF13377">
    <property type="entry name" value="Peripla_BP_3"/>
    <property type="match status" value="1"/>
</dbReference>
<dbReference type="InterPro" id="IPR010982">
    <property type="entry name" value="Lambda_DNA-bd_dom_sf"/>
</dbReference>